<dbReference type="AlphaFoldDB" id="A0A7G3UKB0"/>
<name>A0A7G3UKB0_STRT9</name>
<evidence type="ECO:0008006" key="3">
    <source>
        <dbReference type="Google" id="ProtNLM"/>
    </source>
</evidence>
<proteinExistence type="predicted"/>
<dbReference type="EMBL" id="CP029159">
    <property type="protein sequence ID" value="QKM70388.1"/>
    <property type="molecule type" value="Genomic_DNA"/>
</dbReference>
<keyword evidence="2" id="KW-1185">Reference proteome</keyword>
<dbReference type="RefSeq" id="WP_130584520.1">
    <property type="nucleotide sequence ID" value="NZ_CP029159.1"/>
</dbReference>
<gene>
    <name evidence="1" type="ORF">STSU_027910</name>
</gene>
<organism evidence="1 2">
    <name type="scientific">Streptomyces tsukubensis (strain DSM 42081 / NBRC 108919 / NRRL 18488 / 9993)</name>
    <dbReference type="NCBI Taxonomy" id="1114943"/>
    <lineage>
        <taxon>Bacteria</taxon>
        <taxon>Bacillati</taxon>
        <taxon>Actinomycetota</taxon>
        <taxon>Actinomycetes</taxon>
        <taxon>Kitasatosporales</taxon>
        <taxon>Streptomycetaceae</taxon>
        <taxon>Streptomyces</taxon>
    </lineage>
</organism>
<sequence>MTTADAVRERLAPGRLLPLGPAEDGAWLTERAARAVLRRAADPIAGVRLIGSRRGVPGVRLALDDPESAAVSPVPPPPGALPHGPLRITGEVAVERAALARAPLPELASELRGALLTAAEETLGLVVAGADLRMAQLLDTAADPAESNEAAPPSTVPADGPVAEAVAGVEGVAGLTGTLGRPVHRTENRVRVEFAVAAGHRPLTVVRAVRAAVAPLVAGIPVAVLVTEVRTAGGPDG</sequence>
<evidence type="ECO:0000313" key="1">
    <source>
        <dbReference type="EMBL" id="QKM70388.1"/>
    </source>
</evidence>
<accession>A0A7G3UKB0</accession>
<reference evidence="1 2" key="1">
    <citation type="journal article" date="2012" name="J. Bacteriol.">
        <title>Draft genome of Streptomyces tsukubaensis NRRL 18488, the producer of the clinically important immunosuppressant tacrolimus (FK506).</title>
        <authorList>
            <person name="Barreiro C."/>
            <person name="Prieto C."/>
            <person name="Sola-Landa A."/>
            <person name="Solera E."/>
            <person name="Martinez-Castro M."/>
            <person name="Perez-Redondo R."/>
            <person name="Garcia-Estrada C."/>
            <person name="Aparicio J.F."/>
            <person name="Fernandez-Martinez L.T."/>
            <person name="Santos-Aberturas J."/>
            <person name="Salehi-Najafabadi Z."/>
            <person name="Rodriguez-Garcia A."/>
            <person name="Tauch A."/>
            <person name="Martin J.F."/>
        </authorList>
    </citation>
    <scope>NUCLEOTIDE SEQUENCE [LARGE SCALE GENOMIC DNA]</scope>
    <source>
        <strain evidence="2">DSM 42081 / NBRC 108919 / NRRL 18488 / 9993</strain>
    </source>
</reference>
<evidence type="ECO:0000313" key="2">
    <source>
        <dbReference type="Proteomes" id="UP000005940"/>
    </source>
</evidence>
<protein>
    <recommendedName>
        <fullName evidence="3">Nucleopolyhedrovirus P10 family protein</fullName>
    </recommendedName>
</protein>
<dbReference type="Proteomes" id="UP000005940">
    <property type="component" value="Chromosome"/>
</dbReference>